<protein>
    <submittedName>
        <fullName evidence="4 5">PPE family protein</fullName>
    </submittedName>
</protein>
<evidence type="ECO:0000259" key="2">
    <source>
        <dbReference type="Pfam" id="PF00823"/>
    </source>
</evidence>
<dbReference type="InterPro" id="IPR038332">
    <property type="entry name" value="PPE_sf"/>
</dbReference>
<dbReference type="KEGG" id="mku:I2456_17695"/>
<proteinExistence type="inferred from homology"/>
<dbReference type="InterPro" id="IPR000030">
    <property type="entry name" value="PPE_dom"/>
</dbReference>
<dbReference type="GO" id="GO:0052572">
    <property type="term" value="P:response to host immune response"/>
    <property type="evidence" value="ECO:0007669"/>
    <property type="project" value="TreeGrafter"/>
</dbReference>
<evidence type="ECO:0000313" key="6">
    <source>
        <dbReference type="Proteomes" id="UP000465306"/>
    </source>
</evidence>
<dbReference type="SUPFAM" id="SSF140459">
    <property type="entry name" value="PE/PPE dimer-like"/>
    <property type="match status" value="1"/>
</dbReference>
<dbReference type="RefSeq" id="WP_085073393.1">
    <property type="nucleotide sequence ID" value="NZ_BLKU01000005.1"/>
</dbReference>
<dbReference type="Proteomes" id="UP000465306">
    <property type="component" value="Unassembled WGS sequence"/>
</dbReference>
<dbReference type="Gene3D" id="1.20.1260.20">
    <property type="entry name" value="PPE superfamily"/>
    <property type="match status" value="1"/>
</dbReference>
<accession>A0AAX1J4C2</accession>
<evidence type="ECO:0000256" key="1">
    <source>
        <dbReference type="ARBA" id="ARBA00010652"/>
    </source>
</evidence>
<comment type="similarity">
    <text evidence="1">Belongs to the mycobacterial PPE family.</text>
</comment>
<dbReference type="EMBL" id="CP065047">
    <property type="protein sequence ID" value="QPI36333.1"/>
    <property type="molecule type" value="Genomic_DNA"/>
</dbReference>
<feature type="domain" description="PPE" evidence="2">
    <location>
        <begin position="2"/>
        <end position="164"/>
    </location>
</feature>
<organism evidence="5 7">
    <name type="scientific">Mycobacterium kubicae</name>
    <dbReference type="NCBI Taxonomy" id="120959"/>
    <lineage>
        <taxon>Bacteria</taxon>
        <taxon>Bacillati</taxon>
        <taxon>Actinomycetota</taxon>
        <taxon>Actinomycetes</taxon>
        <taxon>Mycobacteriales</taxon>
        <taxon>Mycobacteriaceae</taxon>
        <taxon>Mycobacterium</taxon>
        <taxon>Mycobacterium simiae complex</taxon>
    </lineage>
</organism>
<feature type="domain" description="PPE family C-terminal" evidence="3">
    <location>
        <begin position="301"/>
        <end position="383"/>
    </location>
</feature>
<dbReference type="EMBL" id="BLKU01000005">
    <property type="protein sequence ID" value="GFG67737.1"/>
    <property type="molecule type" value="Genomic_DNA"/>
</dbReference>
<evidence type="ECO:0000259" key="3">
    <source>
        <dbReference type="Pfam" id="PF12484"/>
    </source>
</evidence>
<gene>
    <name evidence="4" type="primary">PPE32_5</name>
    <name evidence="5" type="ORF">I2456_17695</name>
    <name evidence="4" type="ORF">MKUB_52270</name>
</gene>
<dbReference type="Pfam" id="PF12484">
    <property type="entry name" value="PPE-SVP"/>
    <property type="match status" value="1"/>
</dbReference>
<dbReference type="Pfam" id="PF00823">
    <property type="entry name" value="PPE"/>
    <property type="match status" value="1"/>
</dbReference>
<reference evidence="4 6" key="1">
    <citation type="journal article" date="2019" name="Emerg. Microbes Infect.">
        <title>Comprehensive subspecies identification of 175 nontuberculous mycobacteria species based on 7547 genomic profiles.</title>
        <authorList>
            <person name="Matsumoto Y."/>
            <person name="Kinjo T."/>
            <person name="Motooka D."/>
            <person name="Nabeya D."/>
            <person name="Jung N."/>
            <person name="Uechi K."/>
            <person name="Horii T."/>
            <person name="Iida T."/>
            <person name="Fujita J."/>
            <person name="Nakamura S."/>
        </authorList>
    </citation>
    <scope>NUCLEOTIDE SEQUENCE [LARGE SCALE GENOMIC DNA]</scope>
    <source>
        <strain evidence="4 6">JCM 13573</strain>
    </source>
</reference>
<sequence length="388" mass="37885">MDFGALPPEINSARMYFGPGSPPMLAAAAVWDEVAGALHSTAASYQSVIAGLTAGSWLGPASASMAAAAAPYVAWMSTTAAQAEQTAAQARAAAGAFEAAFAMTVPPPAIAANRSLLLSLIATNILGQNTPAIAATEAHYAEMWAQDAAAMYGYAGASASAAQLSTFNSPPPTAHPEAVAQQGLAVGQATATSASTDTQAMLSQFVVSVPTALQQLASPTSMTSTLSSLNPVLSATSSAGWISSALLSNANQLHNLLPAASTLSQTAAASSATSGLMSGLAGGLGQSSLSSTAGLGAAAVSAGTGRAASIGALSVPPSWTATAPSLSPAAALSGTGLGAASAAEAGEPASVLGGMPLASLEGRAGGGMVPDARFLERPAMVPRWWGAE</sequence>
<reference evidence="4" key="2">
    <citation type="submission" date="2020-02" db="EMBL/GenBank/DDBJ databases">
        <authorList>
            <person name="Matsumoto Y."/>
            <person name="Kinjo T."/>
            <person name="Motooka D."/>
            <person name="Nabeya D."/>
            <person name="Jung N."/>
            <person name="Uechi K."/>
            <person name="Horii T."/>
            <person name="Iida T."/>
            <person name="Fujita J."/>
            <person name="Nakamura S."/>
        </authorList>
    </citation>
    <scope>NUCLEOTIDE SEQUENCE</scope>
    <source>
        <strain evidence="4">JCM 13573</strain>
    </source>
</reference>
<evidence type="ECO:0000313" key="5">
    <source>
        <dbReference type="EMBL" id="QPI36333.1"/>
    </source>
</evidence>
<evidence type="ECO:0000313" key="4">
    <source>
        <dbReference type="EMBL" id="GFG67737.1"/>
    </source>
</evidence>
<keyword evidence="6" id="KW-1185">Reference proteome</keyword>
<evidence type="ECO:0000313" key="7">
    <source>
        <dbReference type="Proteomes" id="UP000663583"/>
    </source>
</evidence>
<dbReference type="AlphaFoldDB" id="A0AAX1J4C2"/>
<dbReference type="Proteomes" id="UP000663583">
    <property type="component" value="Chromosome"/>
</dbReference>
<name>A0AAX1J4C2_9MYCO</name>
<dbReference type="InterPro" id="IPR022171">
    <property type="entry name" value="PPE_C"/>
</dbReference>
<dbReference type="PANTHER" id="PTHR46766:SF1">
    <property type="entry name" value="GLUTAMINE-RICH PROTEIN 2"/>
    <property type="match status" value="1"/>
</dbReference>
<dbReference type="PANTHER" id="PTHR46766">
    <property type="entry name" value="GLUTAMINE-RICH PROTEIN 2"/>
    <property type="match status" value="1"/>
</dbReference>
<reference evidence="5" key="3">
    <citation type="submission" date="2020-11" db="EMBL/GenBank/DDBJ databases">
        <title>Intraspecies plasmid and genomic variation of Mycobacterium kubicae revealed by the complete genome sequences of two clinical isolates.</title>
        <authorList>
            <person name="Hendrix J.R."/>
            <person name="Epperson L.E."/>
            <person name="Honda J.R."/>
            <person name="Strong M."/>
        </authorList>
    </citation>
    <scope>NUCLEOTIDE SEQUENCE</scope>
    <source>
        <strain evidence="5">JCM 13573</strain>
    </source>
</reference>
<dbReference type="FunFam" id="1.20.1260.20:FF:000001">
    <property type="entry name" value="PPE family protein PPE41"/>
    <property type="match status" value="1"/>
</dbReference>